<evidence type="ECO:0000313" key="3">
    <source>
        <dbReference type="Proteomes" id="UP000887572"/>
    </source>
</evidence>
<evidence type="ECO:0000256" key="1">
    <source>
        <dbReference type="PROSITE-ProRule" id="PRU00176"/>
    </source>
</evidence>
<evidence type="ECO:0000259" key="2">
    <source>
        <dbReference type="PROSITE" id="PS50102"/>
    </source>
</evidence>
<evidence type="ECO:0000313" key="4">
    <source>
        <dbReference type="WBParaSite" id="Gr19_v10_g10265.t1"/>
    </source>
</evidence>
<dbReference type="AlphaFoldDB" id="A0A914GQK1"/>
<dbReference type="GO" id="GO:0000380">
    <property type="term" value="P:alternative mRNA splicing, via spliceosome"/>
    <property type="evidence" value="ECO:0007669"/>
    <property type="project" value="TreeGrafter"/>
</dbReference>
<reference evidence="4" key="1">
    <citation type="submission" date="2022-11" db="UniProtKB">
        <authorList>
            <consortium name="WormBaseParasite"/>
        </authorList>
    </citation>
    <scope>IDENTIFICATION</scope>
</reference>
<dbReference type="PANTHER" id="PTHR47330:SF1">
    <property type="entry name" value="POLY(U)-BINDING-SPLICING FACTOR PUF60"/>
    <property type="match status" value="1"/>
</dbReference>
<dbReference type="GO" id="GO:0071011">
    <property type="term" value="C:precatalytic spliceosome"/>
    <property type="evidence" value="ECO:0007669"/>
    <property type="project" value="TreeGrafter"/>
</dbReference>
<accession>A0A914GQK1</accession>
<proteinExistence type="predicted"/>
<dbReference type="InterPro" id="IPR012677">
    <property type="entry name" value="Nucleotide-bd_a/b_plait_sf"/>
</dbReference>
<protein>
    <submittedName>
        <fullName evidence="4">RRM domain-containing protein</fullName>
    </submittedName>
</protein>
<dbReference type="InterPro" id="IPR051974">
    <property type="entry name" value="PUF60_regulator"/>
</dbReference>
<dbReference type="InterPro" id="IPR000504">
    <property type="entry name" value="RRM_dom"/>
</dbReference>
<feature type="domain" description="RRM" evidence="2">
    <location>
        <begin position="147"/>
        <end position="225"/>
    </location>
</feature>
<organism evidence="3 4">
    <name type="scientific">Globodera rostochiensis</name>
    <name type="common">Golden nematode worm</name>
    <name type="synonym">Heterodera rostochiensis</name>
    <dbReference type="NCBI Taxonomy" id="31243"/>
    <lineage>
        <taxon>Eukaryota</taxon>
        <taxon>Metazoa</taxon>
        <taxon>Ecdysozoa</taxon>
        <taxon>Nematoda</taxon>
        <taxon>Chromadorea</taxon>
        <taxon>Rhabditida</taxon>
        <taxon>Tylenchina</taxon>
        <taxon>Tylenchomorpha</taxon>
        <taxon>Tylenchoidea</taxon>
        <taxon>Heteroderidae</taxon>
        <taxon>Heteroderinae</taxon>
        <taxon>Globodera</taxon>
    </lineage>
</organism>
<dbReference type="GO" id="GO:0006376">
    <property type="term" value="P:mRNA splice site recognition"/>
    <property type="evidence" value="ECO:0007669"/>
    <property type="project" value="TreeGrafter"/>
</dbReference>
<dbReference type="SUPFAM" id="SSF54928">
    <property type="entry name" value="RNA-binding domain, RBD"/>
    <property type="match status" value="1"/>
</dbReference>
<dbReference type="InterPro" id="IPR035979">
    <property type="entry name" value="RBD_domain_sf"/>
</dbReference>
<name>A0A914GQK1_GLORO</name>
<dbReference type="Gene3D" id="3.30.70.330">
    <property type="match status" value="1"/>
</dbReference>
<sequence>MDFFDTPSRRSGASTNLRLGGTVHKPRWEKELEQKLQDRPGFYQLLDELREEFHLPSKKVVDELLQNQQKTNVDEESGRCVKPMSFDLFKELIGAEDPSSVQNDMNEDATPTAFQEGVRIRDNDARLLFTQELMCNYRSSVIVLPKMAVKHEGLDEFRVENVENEIREEYSKYGQVTDVVMVQEIQSPHTVKIFVRFVEPLQAEEARIDGRFFNGRTIVSQSYDPYQTVFDHDDLRR</sequence>
<keyword evidence="3" id="KW-1185">Reference proteome</keyword>
<dbReference type="Pfam" id="PF00076">
    <property type="entry name" value="RRM_1"/>
    <property type="match status" value="1"/>
</dbReference>
<dbReference type="PROSITE" id="PS50102">
    <property type="entry name" value="RRM"/>
    <property type="match status" value="1"/>
</dbReference>
<dbReference type="GO" id="GO:0003723">
    <property type="term" value="F:RNA binding"/>
    <property type="evidence" value="ECO:0007669"/>
    <property type="project" value="UniProtKB-UniRule"/>
</dbReference>
<dbReference type="GO" id="GO:0000381">
    <property type="term" value="P:regulation of alternative mRNA splicing, via spliceosome"/>
    <property type="evidence" value="ECO:0007669"/>
    <property type="project" value="TreeGrafter"/>
</dbReference>
<dbReference type="WBParaSite" id="Gr19_v10_g10265.t1">
    <property type="protein sequence ID" value="Gr19_v10_g10265.t1"/>
    <property type="gene ID" value="Gr19_v10_g10265"/>
</dbReference>
<keyword evidence="1" id="KW-0694">RNA-binding</keyword>
<dbReference type="Proteomes" id="UP000887572">
    <property type="component" value="Unplaced"/>
</dbReference>
<dbReference type="GO" id="GO:0071013">
    <property type="term" value="C:catalytic step 2 spliceosome"/>
    <property type="evidence" value="ECO:0007669"/>
    <property type="project" value="TreeGrafter"/>
</dbReference>
<dbReference type="PANTHER" id="PTHR47330">
    <property type="entry name" value="POLY(U)-BINDING-SPLICING FACTOR PUF60-B-RELATED"/>
    <property type="match status" value="1"/>
</dbReference>